<dbReference type="InterPro" id="IPR003848">
    <property type="entry name" value="DUF218"/>
</dbReference>
<feature type="domain" description="DUF218" evidence="1">
    <location>
        <begin position="34"/>
        <end position="140"/>
    </location>
</feature>
<protein>
    <recommendedName>
        <fullName evidence="1">DUF218 domain-containing protein</fullName>
    </recommendedName>
</protein>
<proteinExistence type="predicted"/>
<evidence type="ECO:0000313" key="2">
    <source>
        <dbReference type="EMBL" id="QHK20147.1"/>
    </source>
</evidence>
<evidence type="ECO:0000313" key="3">
    <source>
        <dbReference type="Proteomes" id="UP000464186"/>
    </source>
</evidence>
<accession>A0A6P1NMZ4</accession>
<dbReference type="Pfam" id="PF02698">
    <property type="entry name" value="DUF218"/>
    <property type="match status" value="1"/>
</dbReference>
<sequence>MGALIWGTILFAAWVGVGIFLYMAPAVDLPEESDAVVVLAPILSTGRLDYAESLMPEGNGTTLVVSVPDGSEEGSSDICHANRSYQIICFTPDPVSTQGEARAIQRLSEEYGWRSITVVTNDFHVTRARTMIERCYPYHLNMAAVRGDRSVTDWAYRFVYESAAFVKDAVLIGC</sequence>
<dbReference type="KEGG" id="psey:GU243_10825"/>
<gene>
    <name evidence="2" type="ORF">GU243_10825</name>
</gene>
<dbReference type="EMBL" id="CP047898">
    <property type="protein sequence ID" value="QHK20147.1"/>
    <property type="molecule type" value="Genomic_DNA"/>
</dbReference>
<reference evidence="2 3" key="1">
    <citation type="submission" date="2020-01" db="EMBL/GenBank/DDBJ databases">
        <title>Pseudarthrobacter psychrotolerans sp. nov., isolated from antarctic soil.</title>
        <authorList>
            <person name="Shin Y."/>
            <person name="Park W."/>
        </authorList>
    </citation>
    <scope>NUCLEOTIDE SEQUENCE [LARGE SCALE GENOMIC DNA]</scope>
    <source>
        <strain evidence="2 3">YJ56</strain>
    </source>
</reference>
<organism evidence="2 3">
    <name type="scientific">Pseudarthrobacter psychrotolerans</name>
    <dbReference type="NCBI Taxonomy" id="2697569"/>
    <lineage>
        <taxon>Bacteria</taxon>
        <taxon>Bacillati</taxon>
        <taxon>Actinomycetota</taxon>
        <taxon>Actinomycetes</taxon>
        <taxon>Micrococcales</taxon>
        <taxon>Micrococcaceae</taxon>
        <taxon>Pseudarthrobacter</taxon>
    </lineage>
</organism>
<evidence type="ECO:0000259" key="1">
    <source>
        <dbReference type="Pfam" id="PF02698"/>
    </source>
</evidence>
<dbReference type="CDD" id="cd06259">
    <property type="entry name" value="YdcF-like"/>
    <property type="match status" value="1"/>
</dbReference>
<name>A0A6P1NMZ4_9MICC</name>
<dbReference type="AlphaFoldDB" id="A0A6P1NMZ4"/>
<dbReference type="Proteomes" id="UP000464186">
    <property type="component" value="Chromosome"/>
</dbReference>
<keyword evidence="3" id="KW-1185">Reference proteome</keyword>